<feature type="compositionally biased region" description="Polar residues" evidence="13">
    <location>
        <begin position="815"/>
        <end position="836"/>
    </location>
</feature>
<dbReference type="InterPro" id="IPR044742">
    <property type="entry name" value="DEAD/DEAH_RhlB"/>
</dbReference>
<evidence type="ECO:0000256" key="4">
    <source>
        <dbReference type="ARBA" id="ARBA00022517"/>
    </source>
</evidence>
<proteinExistence type="inferred from homology"/>
<comment type="similarity">
    <text evidence="2">Belongs to the DEAD box helicase family. DDX5/DBP2 subfamily.</text>
</comment>
<evidence type="ECO:0000259" key="16">
    <source>
        <dbReference type="PROSITE" id="PS51195"/>
    </source>
</evidence>
<organism evidence="17 18">
    <name type="scientific">Paramecium primaurelia</name>
    <dbReference type="NCBI Taxonomy" id="5886"/>
    <lineage>
        <taxon>Eukaryota</taxon>
        <taxon>Sar</taxon>
        <taxon>Alveolata</taxon>
        <taxon>Ciliophora</taxon>
        <taxon>Intramacronucleata</taxon>
        <taxon>Oligohymenophorea</taxon>
        <taxon>Peniculida</taxon>
        <taxon>Parameciidae</taxon>
        <taxon>Paramecium</taxon>
    </lineage>
</organism>
<feature type="region of interest" description="Disordered" evidence="13">
    <location>
        <begin position="505"/>
        <end position="602"/>
    </location>
</feature>
<keyword evidence="5" id="KW-0698">rRNA processing</keyword>
<gene>
    <name evidence="17" type="ORF">PPRIM_AZ9-3.1.T0580266</name>
</gene>
<keyword evidence="6" id="KW-0547">Nucleotide-binding</keyword>
<evidence type="ECO:0000256" key="3">
    <source>
        <dbReference type="ARBA" id="ARBA00012552"/>
    </source>
</evidence>
<dbReference type="PROSITE" id="PS00039">
    <property type="entry name" value="DEAD_ATP_HELICASE"/>
    <property type="match status" value="1"/>
</dbReference>
<keyword evidence="9" id="KW-0067">ATP-binding</keyword>
<feature type="compositionally biased region" description="Basic and acidic residues" evidence="13">
    <location>
        <begin position="871"/>
        <end position="886"/>
    </location>
</feature>
<dbReference type="Pfam" id="PF00270">
    <property type="entry name" value="DEAD"/>
    <property type="match status" value="1"/>
</dbReference>
<protein>
    <recommendedName>
        <fullName evidence="3">RNA helicase</fullName>
        <ecNumber evidence="3">3.6.4.13</ecNumber>
    </recommendedName>
</protein>
<feature type="compositionally biased region" description="Low complexity" evidence="13">
    <location>
        <begin position="1037"/>
        <end position="1055"/>
    </location>
</feature>
<evidence type="ECO:0000256" key="9">
    <source>
        <dbReference type="ARBA" id="ARBA00022840"/>
    </source>
</evidence>
<dbReference type="SMART" id="SM00490">
    <property type="entry name" value="HELICc"/>
    <property type="match status" value="1"/>
</dbReference>
<dbReference type="InterPro" id="IPR014001">
    <property type="entry name" value="Helicase_ATP-bd"/>
</dbReference>
<evidence type="ECO:0000256" key="12">
    <source>
        <dbReference type="PROSITE-ProRule" id="PRU00552"/>
    </source>
</evidence>
<keyword evidence="4" id="KW-0690">Ribosome biogenesis</keyword>
<name>A0A8S1MS51_PARPR</name>
<dbReference type="InterPro" id="IPR000629">
    <property type="entry name" value="RNA-helicase_DEAD-box_CS"/>
</dbReference>
<evidence type="ECO:0000256" key="1">
    <source>
        <dbReference type="ARBA" id="ARBA00004604"/>
    </source>
</evidence>
<comment type="function">
    <text evidence="11">ATP-dependent RNA helicase required for 60S ribosomal subunit synthesis. Involved in efficient pre-rRNA processing, predominantly at site A3, which is necessary for the normal formation of 25S and 5.8S rRNAs.</text>
</comment>
<dbReference type="CDD" id="cd00268">
    <property type="entry name" value="DEADc"/>
    <property type="match status" value="1"/>
</dbReference>
<keyword evidence="18" id="KW-1185">Reference proteome</keyword>
<evidence type="ECO:0000256" key="10">
    <source>
        <dbReference type="ARBA" id="ARBA00023242"/>
    </source>
</evidence>
<dbReference type="PROSITE" id="PS51192">
    <property type="entry name" value="HELICASE_ATP_BIND_1"/>
    <property type="match status" value="1"/>
</dbReference>
<dbReference type="GO" id="GO:0003676">
    <property type="term" value="F:nucleic acid binding"/>
    <property type="evidence" value="ECO:0007669"/>
    <property type="project" value="InterPro"/>
</dbReference>
<evidence type="ECO:0000256" key="11">
    <source>
        <dbReference type="ARBA" id="ARBA00037449"/>
    </source>
</evidence>
<dbReference type="GO" id="GO:0016787">
    <property type="term" value="F:hydrolase activity"/>
    <property type="evidence" value="ECO:0007669"/>
    <property type="project" value="UniProtKB-KW"/>
</dbReference>
<evidence type="ECO:0000256" key="8">
    <source>
        <dbReference type="ARBA" id="ARBA00022806"/>
    </source>
</evidence>
<dbReference type="PROSITE" id="PS51194">
    <property type="entry name" value="HELICASE_CTER"/>
    <property type="match status" value="1"/>
</dbReference>
<feature type="region of interest" description="Disordered" evidence="13">
    <location>
        <begin position="1036"/>
        <end position="1055"/>
    </location>
</feature>
<feature type="compositionally biased region" description="Polar residues" evidence="13">
    <location>
        <begin position="705"/>
        <end position="714"/>
    </location>
</feature>
<feature type="domain" description="Helicase C-terminal" evidence="15">
    <location>
        <begin position="335"/>
        <end position="485"/>
    </location>
</feature>
<comment type="subcellular location">
    <subcellularLocation>
        <location evidence="1">Nucleus</location>
        <location evidence="1">Nucleolus</location>
    </subcellularLocation>
</comment>
<dbReference type="GO" id="GO:0003724">
    <property type="term" value="F:RNA helicase activity"/>
    <property type="evidence" value="ECO:0007669"/>
    <property type="project" value="UniProtKB-EC"/>
</dbReference>
<evidence type="ECO:0000256" key="2">
    <source>
        <dbReference type="ARBA" id="ARBA00009334"/>
    </source>
</evidence>
<dbReference type="EMBL" id="CAJJDM010000059">
    <property type="protein sequence ID" value="CAD8077744.1"/>
    <property type="molecule type" value="Genomic_DNA"/>
</dbReference>
<feature type="compositionally biased region" description="Polar residues" evidence="13">
    <location>
        <begin position="574"/>
        <end position="588"/>
    </location>
</feature>
<feature type="region of interest" description="Disordered" evidence="13">
    <location>
        <begin position="691"/>
        <end position="787"/>
    </location>
</feature>
<feature type="short sequence motif" description="Q motif" evidence="12">
    <location>
        <begin position="94"/>
        <end position="122"/>
    </location>
</feature>
<feature type="region of interest" description="Disordered" evidence="13">
    <location>
        <begin position="982"/>
        <end position="1004"/>
    </location>
</feature>
<dbReference type="InterPro" id="IPR001650">
    <property type="entry name" value="Helicase_C-like"/>
</dbReference>
<dbReference type="CDD" id="cd18787">
    <property type="entry name" value="SF2_C_DEAD"/>
    <property type="match status" value="1"/>
</dbReference>
<evidence type="ECO:0000259" key="15">
    <source>
        <dbReference type="PROSITE" id="PS51194"/>
    </source>
</evidence>
<feature type="compositionally biased region" description="Basic and acidic residues" evidence="13">
    <location>
        <begin position="589"/>
        <end position="602"/>
    </location>
</feature>
<feature type="compositionally biased region" description="Basic and acidic residues" evidence="13">
    <location>
        <begin position="691"/>
        <end position="703"/>
    </location>
</feature>
<feature type="region of interest" description="Disordered" evidence="13">
    <location>
        <begin position="860"/>
        <end position="889"/>
    </location>
</feature>
<keyword evidence="8" id="KW-0347">Helicase</keyword>
<evidence type="ECO:0000313" key="17">
    <source>
        <dbReference type="EMBL" id="CAD8077744.1"/>
    </source>
</evidence>
<sequence length="1247" mass="149702">MNGHYFNGLDEYELDNEESIRPKWKETRESKIGLDSQKFQPFLKEFLHVQDQIMCFKTINDNYKMTEERIEAFYREKEVIIKTFENQKVPPPFLSWASACFPSPILKSIEQLQFKSPTIIQSVVFPIILAGYDVIGIAQTGSGKTIAYLLPGLIQITSQIKEEQNNTQKQNGPQMLILVPTRELAIQIESEIQLFTQNYRLKTLCVYGGINNRKNQFYNLGRSPNILVATPGRLLDFLRERATTLADVSYLVIDEADRLLEMGFEDTIRDIVQQIRLDRQTLFFSATWPRAVKDLAFDFCQQSPIYVQIGKSNLTINKNIDQEIICLFSRDKLQKLLDILDTLKISDKVLIFSEQKHRCEQLSIDMAERGYYTIALHGDKTQPQREEIMKAFRSGYTRLLCATDLASRGLDVTDITVVINYDFPKYFDDYIHRIGRTGRGEKKGKSFSFLTYDRDEPKMARELLKLAQVVNLKYDESALKNFAIGIFPQMRNDFEFDRFKQQQRNNNQRGNVGFSKHSQEQYHIDHQKSKYSQDNRSSVTENNSSKFQSFQNQKEDVQNGDNNYNFRFNEDYQDQSQQSNRDQFQGRNQWKEHGNQKDYQYENEEHRSQNYYQKGDKKQFYGKQERIDNRQMRQEQSFDQNNKFVNDQKDRFYEIDNQQRQFRQQGQDWSQRFDEQQRQIGKDIRQEYEKDKQFTSNRQDRPKWQQFQGNQDGNYRQDRYDRQNKKQQYDDREYQQQDDDIRILNNRQEKPYRQWDRQDQSNRDNRRINNPDQDNDGYENSQQQYQSKIPHENNSFRWENQKNQKQQDYWNNNNKRHQQQQTRFAGVQSNSRNYDNQGDDFKNSRYEECKRQYTNQVDERNIQEWNNKQLENNDRNKNQKGYDRHNLFNNNFGYQVEDNKRNQKYNNRSYIQERQEDGRSQQYINNDQFNHHNQNQVRNYYDQNEKRRFDNFRDTRQSNNQQFDQYINQRKQNDNRLYRNQIDQNGNEDNKFKSHRNTQSLERNDQIRFYNSKQITRNIVKNDDQINVVQQQTQIPNNILRNNSNNNKQEPQKNQESIINNQQIEKQIQNLDENKKQSSKIIDKQQGMEEINELQEYNFNYDPNKSSSNDGEIEEDNNIDDYDKIVQDDNQNVHQSVNNEGHNIVLQQIPKTIDNLPIATIPQQQEIKDEQCQIINDDTNQITCNINEKEEDKIEEGSDNEYDFTRFSRTLELERNQQFEVTQQQQANNNRVIAKEEELQIDQKQES</sequence>
<evidence type="ECO:0000256" key="6">
    <source>
        <dbReference type="ARBA" id="ARBA00022741"/>
    </source>
</evidence>
<evidence type="ECO:0000256" key="13">
    <source>
        <dbReference type="SAM" id="MobiDB-lite"/>
    </source>
</evidence>
<keyword evidence="10" id="KW-0539">Nucleus</keyword>
<dbReference type="SMART" id="SM00487">
    <property type="entry name" value="DEXDc"/>
    <property type="match status" value="1"/>
</dbReference>
<dbReference type="PROSITE" id="PS51195">
    <property type="entry name" value="Q_MOTIF"/>
    <property type="match status" value="1"/>
</dbReference>
<evidence type="ECO:0000256" key="7">
    <source>
        <dbReference type="ARBA" id="ARBA00022801"/>
    </source>
</evidence>
<dbReference type="GO" id="GO:0005524">
    <property type="term" value="F:ATP binding"/>
    <property type="evidence" value="ECO:0007669"/>
    <property type="project" value="UniProtKB-KW"/>
</dbReference>
<feature type="domain" description="DEAD-box RNA helicase Q" evidence="16">
    <location>
        <begin position="94"/>
        <end position="122"/>
    </location>
</feature>
<evidence type="ECO:0000313" key="18">
    <source>
        <dbReference type="Proteomes" id="UP000688137"/>
    </source>
</evidence>
<dbReference type="InterPro" id="IPR014014">
    <property type="entry name" value="RNA_helicase_DEAD_Q_motif"/>
</dbReference>
<feature type="compositionally biased region" description="Polar residues" evidence="13">
    <location>
        <begin position="778"/>
        <end position="787"/>
    </location>
</feature>
<dbReference type="Pfam" id="PF00271">
    <property type="entry name" value="Helicase_C"/>
    <property type="match status" value="1"/>
</dbReference>
<dbReference type="EC" id="3.6.4.13" evidence="3"/>
<comment type="caution">
    <text evidence="17">The sequence shown here is derived from an EMBL/GenBank/DDBJ whole genome shotgun (WGS) entry which is preliminary data.</text>
</comment>
<dbReference type="OMA" id="YCRSERN"/>
<evidence type="ECO:0000259" key="14">
    <source>
        <dbReference type="PROSITE" id="PS51192"/>
    </source>
</evidence>
<reference evidence="17" key="1">
    <citation type="submission" date="2021-01" db="EMBL/GenBank/DDBJ databases">
        <authorList>
            <consortium name="Genoscope - CEA"/>
            <person name="William W."/>
        </authorList>
    </citation>
    <scope>NUCLEOTIDE SEQUENCE</scope>
</reference>
<feature type="region of interest" description="Disordered" evidence="13">
    <location>
        <begin position="815"/>
        <end position="846"/>
    </location>
</feature>
<feature type="domain" description="Helicase ATP-binding" evidence="14">
    <location>
        <begin position="125"/>
        <end position="306"/>
    </location>
</feature>
<dbReference type="PANTHER" id="PTHR47958">
    <property type="entry name" value="ATP-DEPENDENT RNA HELICASE DBP3"/>
    <property type="match status" value="1"/>
</dbReference>
<feature type="compositionally biased region" description="Basic and acidic residues" evidence="13">
    <location>
        <begin position="517"/>
        <end position="533"/>
    </location>
</feature>
<feature type="compositionally biased region" description="Polar residues" evidence="13">
    <location>
        <begin position="534"/>
        <end position="552"/>
    </location>
</feature>
<evidence type="ECO:0000256" key="5">
    <source>
        <dbReference type="ARBA" id="ARBA00022552"/>
    </source>
</evidence>
<dbReference type="Proteomes" id="UP000688137">
    <property type="component" value="Unassembled WGS sequence"/>
</dbReference>
<keyword evidence="7" id="KW-0378">Hydrolase</keyword>
<feature type="compositionally biased region" description="Basic and acidic residues" evidence="13">
    <location>
        <begin position="715"/>
        <end position="769"/>
    </location>
</feature>
<dbReference type="AlphaFoldDB" id="A0A8S1MS51"/>
<dbReference type="InterPro" id="IPR011545">
    <property type="entry name" value="DEAD/DEAH_box_helicase_dom"/>
</dbReference>
<accession>A0A8S1MS51</accession>